<feature type="transmembrane region" description="Helical" evidence="7">
    <location>
        <begin position="12"/>
        <end position="32"/>
    </location>
</feature>
<dbReference type="PANTHER" id="PTHR34582:SF6">
    <property type="entry name" value="UPF0702 TRANSMEMBRANE PROTEIN YCAP"/>
    <property type="match status" value="1"/>
</dbReference>
<dbReference type="AlphaFoldDB" id="A0A2T0WKP6"/>
<comment type="similarity">
    <text evidence="2">Belongs to the UPF0702 family.</text>
</comment>
<evidence type="ECO:0000259" key="8">
    <source>
        <dbReference type="Pfam" id="PF04239"/>
    </source>
</evidence>
<feature type="domain" description="YetF C-terminal" evidence="8">
    <location>
        <begin position="91"/>
        <end position="159"/>
    </location>
</feature>
<evidence type="ECO:0000256" key="1">
    <source>
        <dbReference type="ARBA" id="ARBA00004651"/>
    </source>
</evidence>
<accession>A0A2T0WKP6</accession>
<dbReference type="InterPro" id="IPR023090">
    <property type="entry name" value="UPF0702_alpha/beta_dom_sf"/>
</dbReference>
<proteinExistence type="inferred from homology"/>
<evidence type="ECO:0000256" key="4">
    <source>
        <dbReference type="ARBA" id="ARBA00022692"/>
    </source>
</evidence>
<keyword evidence="6 7" id="KW-0472">Membrane</keyword>
<dbReference type="GO" id="GO:0005886">
    <property type="term" value="C:plasma membrane"/>
    <property type="evidence" value="ECO:0007669"/>
    <property type="project" value="UniProtKB-SubCell"/>
</dbReference>
<reference evidence="10 11" key="1">
    <citation type="submission" date="2018-03" db="EMBL/GenBank/DDBJ databases">
        <title>Genomic Encyclopedia of Archaeal and Bacterial Type Strains, Phase II (KMG-II): from individual species to whole genera.</title>
        <authorList>
            <person name="Goeker M."/>
        </authorList>
    </citation>
    <scope>NUCLEOTIDE SEQUENCE [LARGE SCALE GENOMIC DNA]</scope>
    <source>
        <strain evidence="10 11">DSM 27929</strain>
    </source>
</reference>
<keyword evidence="11" id="KW-1185">Reference proteome</keyword>
<dbReference type="PANTHER" id="PTHR34582">
    <property type="entry name" value="UPF0702 TRANSMEMBRANE PROTEIN YCAP"/>
    <property type="match status" value="1"/>
</dbReference>
<dbReference type="EMBL" id="PVTR01000007">
    <property type="protein sequence ID" value="PRY87084.1"/>
    <property type="molecule type" value="Genomic_DNA"/>
</dbReference>
<comment type="subcellular location">
    <subcellularLocation>
        <location evidence="1">Cell membrane</location>
        <topology evidence="1">Multi-pass membrane protein</topology>
    </subcellularLocation>
</comment>
<evidence type="ECO:0000256" key="2">
    <source>
        <dbReference type="ARBA" id="ARBA00006448"/>
    </source>
</evidence>
<keyword evidence="3" id="KW-1003">Cell membrane</keyword>
<sequence>MEDFWFDSWESMLRVIFITPLAYTAMVLLLRISGKRTLSKMNSFDFIVTIALGSTLAAVALNKNIPLADGIMAIFLFIAFQFILTWLSVRIKAVKTLITSRPSLIFYKGEFQYEAMKKERITVEEIYCAARQKGLATLDQVGMIILETTGDITIIESITNHNNTTFEDVKLIPKKGAGYNPTSGSEL</sequence>
<evidence type="ECO:0000313" key="10">
    <source>
        <dbReference type="EMBL" id="PRY87084.1"/>
    </source>
</evidence>
<keyword evidence="5 7" id="KW-1133">Transmembrane helix</keyword>
<evidence type="ECO:0000259" key="9">
    <source>
        <dbReference type="Pfam" id="PF20730"/>
    </source>
</evidence>
<dbReference type="Pfam" id="PF04239">
    <property type="entry name" value="DUF421"/>
    <property type="match status" value="1"/>
</dbReference>
<evidence type="ECO:0000313" key="11">
    <source>
        <dbReference type="Proteomes" id="UP000238157"/>
    </source>
</evidence>
<feature type="domain" description="YetF-like N-terminal transmembrane" evidence="9">
    <location>
        <begin position="22"/>
        <end position="86"/>
    </location>
</feature>
<dbReference type="RefSeq" id="WP_106134105.1">
    <property type="nucleotide sequence ID" value="NZ_PVTR01000007.1"/>
</dbReference>
<gene>
    <name evidence="10" type="ORF">CLW00_107153</name>
</gene>
<evidence type="ECO:0000256" key="3">
    <source>
        <dbReference type="ARBA" id="ARBA00022475"/>
    </source>
</evidence>
<dbReference type="InterPro" id="IPR048454">
    <property type="entry name" value="YetF_N"/>
</dbReference>
<dbReference type="OrthoDB" id="9793799at2"/>
<evidence type="ECO:0000256" key="5">
    <source>
        <dbReference type="ARBA" id="ARBA00022989"/>
    </source>
</evidence>
<protein>
    <submittedName>
        <fullName evidence="10">Uncharacterized protein DUF421</fullName>
    </submittedName>
</protein>
<keyword evidence="4 7" id="KW-0812">Transmembrane</keyword>
<evidence type="ECO:0000256" key="7">
    <source>
        <dbReference type="SAM" id="Phobius"/>
    </source>
</evidence>
<organism evidence="10 11">
    <name type="scientific">Mongoliibacter ruber</name>
    <dbReference type="NCBI Taxonomy" id="1750599"/>
    <lineage>
        <taxon>Bacteria</taxon>
        <taxon>Pseudomonadati</taxon>
        <taxon>Bacteroidota</taxon>
        <taxon>Cytophagia</taxon>
        <taxon>Cytophagales</taxon>
        <taxon>Cyclobacteriaceae</taxon>
        <taxon>Mongoliibacter</taxon>
    </lineage>
</organism>
<dbReference type="Proteomes" id="UP000238157">
    <property type="component" value="Unassembled WGS sequence"/>
</dbReference>
<dbReference type="InterPro" id="IPR007353">
    <property type="entry name" value="DUF421"/>
</dbReference>
<feature type="transmembrane region" description="Helical" evidence="7">
    <location>
        <begin position="44"/>
        <end position="61"/>
    </location>
</feature>
<comment type="caution">
    <text evidence="10">The sequence shown here is derived from an EMBL/GenBank/DDBJ whole genome shotgun (WGS) entry which is preliminary data.</text>
</comment>
<name>A0A2T0WKP6_9BACT</name>
<evidence type="ECO:0000256" key="6">
    <source>
        <dbReference type="ARBA" id="ARBA00023136"/>
    </source>
</evidence>
<feature type="transmembrane region" description="Helical" evidence="7">
    <location>
        <begin position="67"/>
        <end position="87"/>
    </location>
</feature>
<dbReference type="Gene3D" id="3.30.240.20">
    <property type="entry name" value="bsu07140 like domains"/>
    <property type="match status" value="1"/>
</dbReference>
<dbReference type="Pfam" id="PF20730">
    <property type="entry name" value="YetF_N"/>
    <property type="match status" value="1"/>
</dbReference>